<keyword evidence="8" id="KW-1185">Reference proteome</keyword>
<feature type="transmembrane region" description="Helical" evidence="6">
    <location>
        <begin position="335"/>
        <end position="357"/>
    </location>
</feature>
<gene>
    <name evidence="7" type="ORF">FHU39_002766</name>
</gene>
<evidence type="ECO:0000256" key="4">
    <source>
        <dbReference type="ARBA" id="ARBA00022989"/>
    </source>
</evidence>
<evidence type="ECO:0000313" key="8">
    <source>
        <dbReference type="Proteomes" id="UP000559182"/>
    </source>
</evidence>
<dbReference type="InterPro" id="IPR043428">
    <property type="entry name" value="LivM-like"/>
</dbReference>
<accession>A0A839N4T4</accession>
<reference evidence="7 8" key="1">
    <citation type="submission" date="2020-08" db="EMBL/GenBank/DDBJ databases">
        <title>Sequencing the genomes of 1000 actinobacteria strains.</title>
        <authorList>
            <person name="Klenk H.-P."/>
        </authorList>
    </citation>
    <scope>NUCLEOTIDE SEQUENCE [LARGE SCALE GENOMIC DNA]</scope>
    <source>
        <strain evidence="7 8">DSM 105369</strain>
    </source>
</reference>
<dbReference type="InterPro" id="IPR001851">
    <property type="entry name" value="ABC_transp_permease"/>
</dbReference>
<dbReference type="EMBL" id="JACHVQ010000002">
    <property type="protein sequence ID" value="MBB2892748.1"/>
    <property type="molecule type" value="Genomic_DNA"/>
</dbReference>
<keyword evidence="4 6" id="KW-1133">Transmembrane helix</keyword>
<sequence length="385" mass="40486">MPDENVLDDVTETPGNHSTVAGFDRGRVLRALPQLVVVVVLAVLPWCDISTGGILPANLSSPGSLHLLGLCLVFAALALSYDLLFGFTGLLSFGHALFFAAGAYLAEIAMAQFGVSLWAAAVIAVIAGLLLAVLVGAVSLRVGGIAFAMVTLAFAQAGSIIVNQDPGGLTGGELGKSLTFDKVPDALLGVVNTRHVYWVALLLLVVVYLLVTFATRSAPGRIWQAIRENERRVEVLGLSPYPFKLLVFVVGSVLATACGVVYLLLVGSANPSIITPDFTLSLLVMVVLGGSGNRWGAVIGGFLYSYLDQRLPAFAASDAIQSLPTVLRVPLSQPLFILGTLFVLVILFLPGGIVGTLQRARAGGDSRSLLRAALTERQPGREEKQ</sequence>
<keyword evidence="2" id="KW-1003">Cell membrane</keyword>
<dbReference type="GO" id="GO:0005886">
    <property type="term" value="C:plasma membrane"/>
    <property type="evidence" value="ECO:0007669"/>
    <property type="project" value="UniProtKB-SubCell"/>
</dbReference>
<comment type="caution">
    <text evidence="7">The sequence shown here is derived from an EMBL/GenBank/DDBJ whole genome shotgun (WGS) entry which is preliminary data.</text>
</comment>
<feature type="transmembrane region" description="Helical" evidence="6">
    <location>
        <begin position="245"/>
        <end position="266"/>
    </location>
</feature>
<evidence type="ECO:0000256" key="5">
    <source>
        <dbReference type="ARBA" id="ARBA00023136"/>
    </source>
</evidence>
<dbReference type="CDD" id="cd06581">
    <property type="entry name" value="TM_PBP1_LivM_like"/>
    <property type="match status" value="1"/>
</dbReference>
<feature type="transmembrane region" description="Helical" evidence="6">
    <location>
        <begin position="117"/>
        <end position="138"/>
    </location>
</feature>
<dbReference type="Pfam" id="PF02653">
    <property type="entry name" value="BPD_transp_2"/>
    <property type="match status" value="1"/>
</dbReference>
<evidence type="ECO:0000256" key="1">
    <source>
        <dbReference type="ARBA" id="ARBA00004651"/>
    </source>
</evidence>
<dbReference type="PANTHER" id="PTHR30482">
    <property type="entry name" value="HIGH-AFFINITY BRANCHED-CHAIN AMINO ACID TRANSPORT SYSTEM PERMEASE"/>
    <property type="match status" value="1"/>
</dbReference>
<proteinExistence type="predicted"/>
<keyword evidence="5 6" id="KW-0472">Membrane</keyword>
<dbReference type="GO" id="GO:0015658">
    <property type="term" value="F:branched-chain amino acid transmembrane transporter activity"/>
    <property type="evidence" value="ECO:0007669"/>
    <property type="project" value="InterPro"/>
</dbReference>
<evidence type="ECO:0000256" key="3">
    <source>
        <dbReference type="ARBA" id="ARBA00022692"/>
    </source>
</evidence>
<keyword evidence="3 6" id="KW-0812">Transmembrane</keyword>
<evidence type="ECO:0000256" key="6">
    <source>
        <dbReference type="SAM" id="Phobius"/>
    </source>
</evidence>
<feature type="transmembrane region" description="Helical" evidence="6">
    <location>
        <begin position="278"/>
        <end position="304"/>
    </location>
</feature>
<organism evidence="7 8">
    <name type="scientific">Flexivirga oryzae</name>
    <dbReference type="NCBI Taxonomy" id="1794944"/>
    <lineage>
        <taxon>Bacteria</taxon>
        <taxon>Bacillati</taxon>
        <taxon>Actinomycetota</taxon>
        <taxon>Actinomycetes</taxon>
        <taxon>Micrococcales</taxon>
        <taxon>Dermacoccaceae</taxon>
        <taxon>Flexivirga</taxon>
    </lineage>
</organism>
<protein>
    <submittedName>
        <fullName evidence="7">Branched-chain amino acid transport system permease protein</fullName>
    </submittedName>
</protein>
<name>A0A839N4T4_9MICO</name>
<evidence type="ECO:0000256" key="2">
    <source>
        <dbReference type="ARBA" id="ARBA00022475"/>
    </source>
</evidence>
<comment type="subcellular location">
    <subcellularLocation>
        <location evidence="1">Cell membrane</location>
        <topology evidence="1">Multi-pass membrane protein</topology>
    </subcellularLocation>
</comment>
<feature type="transmembrane region" description="Helical" evidence="6">
    <location>
        <begin position="196"/>
        <end position="214"/>
    </location>
</feature>
<dbReference type="PANTHER" id="PTHR30482:SF17">
    <property type="entry name" value="ABC TRANSPORTER ATP-BINDING PROTEIN"/>
    <property type="match status" value="1"/>
</dbReference>
<evidence type="ECO:0000313" key="7">
    <source>
        <dbReference type="EMBL" id="MBB2892748.1"/>
    </source>
</evidence>
<feature type="transmembrane region" description="Helical" evidence="6">
    <location>
        <begin position="28"/>
        <end position="47"/>
    </location>
</feature>
<dbReference type="AlphaFoldDB" id="A0A839N4T4"/>
<dbReference type="Proteomes" id="UP000559182">
    <property type="component" value="Unassembled WGS sequence"/>
</dbReference>
<feature type="transmembrane region" description="Helical" evidence="6">
    <location>
        <begin position="85"/>
        <end position="105"/>
    </location>
</feature>
<feature type="transmembrane region" description="Helical" evidence="6">
    <location>
        <begin position="144"/>
        <end position="162"/>
    </location>
</feature>
<dbReference type="RefSeq" id="WP_183321735.1">
    <property type="nucleotide sequence ID" value="NZ_JACHVQ010000002.1"/>
</dbReference>